<keyword evidence="2" id="KW-0547">Nucleotide-binding</keyword>
<sequence length="348" mass="39029">MAETKTLKNSVSPKQREKRHQEMYSIKAENLKLTYSDGTEAVKGISLKVPEGEFFGFLGPNGAGKSTTIKILVTLLKPTDGDAEINGFKLKKEPQAIRETIGYMGQETKIDEELTAKENIRYFCEAYGVPKEEREERVNELLELVELSDVANKRARGFSGGMKKRLDTATALVHEPPLIFLDEPTTGFDPKSRRKLWNYIKKINNEGRTIFLTTQYLEEAELCDRIAVIKDGEIIAIGSPSDLKERVGGHILEIKINKEEDKKAAEKIAKNTIGSNSNLKVDLIDEGIKIASDNIQDKGTELLVELKNSKIELKGFNLHEPTLDDVFLALTGETASENKENNEFEEVR</sequence>
<organism evidence="7 8">
    <name type="scientific">Methanohalarchaeum thermophilum</name>
    <dbReference type="NCBI Taxonomy" id="1903181"/>
    <lineage>
        <taxon>Archaea</taxon>
        <taxon>Methanobacteriati</taxon>
        <taxon>Methanobacteriota</taxon>
        <taxon>Methanonatronarchaeia</taxon>
        <taxon>Methanonatronarchaeales</taxon>
        <taxon>Methanonatronarchaeaceae</taxon>
        <taxon>Candidatus Methanohalarchaeum</taxon>
    </lineage>
</organism>
<evidence type="ECO:0000313" key="7">
    <source>
        <dbReference type="EMBL" id="OKY77722.1"/>
    </source>
</evidence>
<keyword evidence="8" id="KW-1185">Reference proteome</keyword>
<feature type="domain" description="ABC transporter" evidence="6">
    <location>
        <begin position="26"/>
        <end position="256"/>
    </location>
</feature>
<dbReference type="InterPro" id="IPR025302">
    <property type="entry name" value="DrrA1/2-like_C"/>
</dbReference>
<dbReference type="Proteomes" id="UP000185744">
    <property type="component" value="Unassembled WGS sequence"/>
</dbReference>
<dbReference type="AlphaFoldDB" id="A0A1Q6DTS3"/>
<dbReference type="SUPFAM" id="SSF52540">
    <property type="entry name" value="P-loop containing nucleoside triphosphate hydrolases"/>
    <property type="match status" value="1"/>
</dbReference>
<evidence type="ECO:0000256" key="2">
    <source>
        <dbReference type="ARBA" id="ARBA00022741"/>
    </source>
</evidence>
<dbReference type="GO" id="GO:1900753">
    <property type="term" value="P:doxorubicin transport"/>
    <property type="evidence" value="ECO:0007669"/>
    <property type="project" value="InterPro"/>
</dbReference>
<dbReference type="SMART" id="SM00382">
    <property type="entry name" value="AAA"/>
    <property type="match status" value="1"/>
</dbReference>
<name>A0A1Q6DTS3_METT1</name>
<dbReference type="InterPro" id="IPR003593">
    <property type="entry name" value="AAA+_ATPase"/>
</dbReference>
<dbReference type="GO" id="GO:0005524">
    <property type="term" value="F:ATP binding"/>
    <property type="evidence" value="ECO:0007669"/>
    <property type="project" value="UniProtKB-KW"/>
</dbReference>
<dbReference type="GO" id="GO:0043215">
    <property type="term" value="P:daunorubicin transport"/>
    <property type="evidence" value="ECO:0007669"/>
    <property type="project" value="InterPro"/>
</dbReference>
<keyword evidence="3" id="KW-0067">ATP-binding</keyword>
<dbReference type="FunCoup" id="A0A1Q6DTS3">
    <property type="interactions" value="13"/>
</dbReference>
<accession>A0A1Q6DTS3</accession>
<protein>
    <submittedName>
        <fullName evidence="7">ABC-type multidrug transport system, ATPase component CcmA</fullName>
    </submittedName>
</protein>
<dbReference type="NCBIfam" id="TIGR01188">
    <property type="entry name" value="drrA"/>
    <property type="match status" value="1"/>
</dbReference>
<feature type="region of interest" description="Disordered" evidence="5">
    <location>
        <begin position="1"/>
        <end position="20"/>
    </location>
</feature>
<evidence type="ECO:0000256" key="5">
    <source>
        <dbReference type="SAM" id="MobiDB-lite"/>
    </source>
</evidence>
<dbReference type="Gene3D" id="3.40.50.300">
    <property type="entry name" value="P-loop containing nucleotide triphosphate hydrolases"/>
    <property type="match status" value="1"/>
</dbReference>
<dbReference type="InterPro" id="IPR005894">
    <property type="entry name" value="DrrA"/>
</dbReference>
<dbReference type="STRING" id="1903181.BTN85_0190"/>
<evidence type="ECO:0000256" key="1">
    <source>
        <dbReference type="ARBA" id="ARBA00022448"/>
    </source>
</evidence>
<evidence type="ECO:0000256" key="3">
    <source>
        <dbReference type="ARBA" id="ARBA00022840"/>
    </source>
</evidence>
<comment type="caution">
    <text evidence="7">The sequence shown here is derived from an EMBL/GenBank/DDBJ whole genome shotgun (WGS) entry which is preliminary data.</text>
</comment>
<keyword evidence="1" id="KW-0813">Transport</keyword>
<evidence type="ECO:0000256" key="4">
    <source>
        <dbReference type="ARBA" id="ARBA00049985"/>
    </source>
</evidence>
<dbReference type="InterPro" id="IPR003439">
    <property type="entry name" value="ABC_transporter-like_ATP-bd"/>
</dbReference>
<dbReference type="InterPro" id="IPR027417">
    <property type="entry name" value="P-loop_NTPase"/>
</dbReference>
<dbReference type="PANTHER" id="PTHR43582:SF2">
    <property type="entry name" value="LINEARMYCIN RESISTANCE ATP-BINDING PROTEIN LNRL"/>
    <property type="match status" value="1"/>
</dbReference>
<dbReference type="EMBL" id="MSDW01000001">
    <property type="protein sequence ID" value="OKY77722.1"/>
    <property type="molecule type" value="Genomic_DNA"/>
</dbReference>
<reference evidence="7" key="1">
    <citation type="submission" date="2016-12" db="EMBL/GenBank/DDBJ databases">
        <title>Discovery of methanogenic haloarchaea.</title>
        <authorList>
            <person name="Sorokin D.Y."/>
            <person name="Makarova K.S."/>
            <person name="Abbas B."/>
            <person name="Ferrer M."/>
            <person name="Golyshin P.N."/>
        </authorList>
    </citation>
    <scope>NUCLEOTIDE SEQUENCE [LARGE SCALE GENOMIC DNA]</scope>
    <source>
        <strain evidence="7">HMET1</strain>
    </source>
</reference>
<dbReference type="Pfam" id="PF00005">
    <property type="entry name" value="ABC_tran"/>
    <property type="match status" value="1"/>
</dbReference>
<dbReference type="Pfam" id="PF13732">
    <property type="entry name" value="DrrA1-3_C"/>
    <property type="match status" value="1"/>
</dbReference>
<dbReference type="PROSITE" id="PS50893">
    <property type="entry name" value="ABC_TRANSPORTER_2"/>
    <property type="match status" value="1"/>
</dbReference>
<dbReference type="GO" id="GO:0016887">
    <property type="term" value="F:ATP hydrolysis activity"/>
    <property type="evidence" value="ECO:0007669"/>
    <property type="project" value="InterPro"/>
</dbReference>
<dbReference type="PANTHER" id="PTHR43582">
    <property type="entry name" value="LINEARMYCIN RESISTANCE ATP-BINDING PROTEIN LNRL"/>
    <property type="match status" value="1"/>
</dbReference>
<evidence type="ECO:0000259" key="6">
    <source>
        <dbReference type="PROSITE" id="PS50893"/>
    </source>
</evidence>
<proteinExistence type="inferred from homology"/>
<gene>
    <name evidence="7" type="ORF">BTN85_0190</name>
</gene>
<comment type="similarity">
    <text evidence="4">Belongs to the ABC transporter superfamily. Drug exporter-1 (DrugE1) (TC 3.A.1.105) family.</text>
</comment>
<dbReference type="InParanoid" id="A0A1Q6DTS3"/>
<evidence type="ECO:0000313" key="8">
    <source>
        <dbReference type="Proteomes" id="UP000185744"/>
    </source>
</evidence>